<accession>A0A8R1HWV0</accession>
<sequence length="365" mass="42669">MEEEDDESTSDFEDMEGIEGGFGGGDPEEGDEEEEEEDLDVQFDPLYFSMMPDCADVKTLLAYEKRAMALINKAPSCIRNGSDFRVSLITEFVSMVEHFWKEEELISYAQKQTNLWPYVTKAVGILQGSGRLNNYNLLDNTIIPPEIFKEYESAITTLLGGIEKPQLQTWESDQDLVNYENMRIQLLIERAEIYHKYNKSRPGFQHEYGQLLPVQISFDMIEYLMCAMGVLDYDFEKNLKENTVFFPEVAELTPDGRRLMENVFVMDPSFRREFLILVKNLRNEAGYDTTPEEEFTIIALFDEMNSIFNMDFENLIMDEAEMYNRLDEIARVRHINQDRFRQLADEAGQARRIFMEMVDNDHHHL</sequence>
<keyword evidence="3" id="KW-1185">Reference proteome</keyword>
<name>A0A8R1HWV0_CAEJA</name>
<feature type="compositionally biased region" description="Acidic residues" evidence="1">
    <location>
        <begin position="1"/>
        <end position="17"/>
    </location>
</feature>
<reference evidence="2" key="2">
    <citation type="submission" date="2022-06" db="UniProtKB">
        <authorList>
            <consortium name="EnsemblMetazoa"/>
        </authorList>
    </citation>
    <scope>IDENTIFICATION</scope>
    <source>
        <strain evidence="2">DF5081</strain>
    </source>
</reference>
<dbReference type="EnsemblMetazoa" id="CJA08592.1">
    <property type="protein sequence ID" value="CJA08592.1"/>
    <property type="gene ID" value="WBGene00127797"/>
</dbReference>
<reference evidence="3" key="1">
    <citation type="submission" date="2010-08" db="EMBL/GenBank/DDBJ databases">
        <authorList>
            <consortium name="Caenorhabditis japonica Sequencing Consortium"/>
            <person name="Wilson R.K."/>
        </authorList>
    </citation>
    <scope>NUCLEOTIDE SEQUENCE [LARGE SCALE GENOMIC DNA]</scope>
    <source>
        <strain evidence="3">DF5081</strain>
    </source>
</reference>
<dbReference type="Proteomes" id="UP000005237">
    <property type="component" value="Unassembled WGS sequence"/>
</dbReference>
<dbReference type="AlphaFoldDB" id="A0A8R1HWV0"/>
<evidence type="ECO:0000313" key="2">
    <source>
        <dbReference type="EnsemblMetazoa" id="CJA08592.1"/>
    </source>
</evidence>
<evidence type="ECO:0000256" key="1">
    <source>
        <dbReference type="SAM" id="MobiDB-lite"/>
    </source>
</evidence>
<feature type="compositionally biased region" description="Acidic residues" evidence="1">
    <location>
        <begin position="26"/>
        <end position="38"/>
    </location>
</feature>
<organism evidence="2 3">
    <name type="scientific">Caenorhabditis japonica</name>
    <dbReference type="NCBI Taxonomy" id="281687"/>
    <lineage>
        <taxon>Eukaryota</taxon>
        <taxon>Metazoa</taxon>
        <taxon>Ecdysozoa</taxon>
        <taxon>Nematoda</taxon>
        <taxon>Chromadorea</taxon>
        <taxon>Rhabditida</taxon>
        <taxon>Rhabditina</taxon>
        <taxon>Rhabditomorpha</taxon>
        <taxon>Rhabditoidea</taxon>
        <taxon>Rhabditidae</taxon>
        <taxon>Peloderinae</taxon>
        <taxon>Caenorhabditis</taxon>
    </lineage>
</organism>
<protein>
    <submittedName>
        <fullName evidence="2">Uncharacterized protein</fullName>
    </submittedName>
</protein>
<proteinExistence type="predicted"/>
<evidence type="ECO:0000313" key="3">
    <source>
        <dbReference type="Proteomes" id="UP000005237"/>
    </source>
</evidence>
<feature type="region of interest" description="Disordered" evidence="1">
    <location>
        <begin position="1"/>
        <end position="38"/>
    </location>
</feature>